<organism evidence="1 2">
    <name type="scientific">Entamoeba nuttalli</name>
    <dbReference type="NCBI Taxonomy" id="412467"/>
    <lineage>
        <taxon>Eukaryota</taxon>
        <taxon>Amoebozoa</taxon>
        <taxon>Evosea</taxon>
        <taxon>Archamoebae</taxon>
        <taxon>Mastigamoebida</taxon>
        <taxon>Entamoebidae</taxon>
        <taxon>Entamoeba</taxon>
    </lineage>
</organism>
<keyword evidence="2" id="KW-1185">Reference proteome</keyword>
<dbReference type="EMBL" id="BAAFRS010000388">
    <property type="protein sequence ID" value="GAB1228255.1"/>
    <property type="molecule type" value="Genomic_DNA"/>
</dbReference>
<sequence>MQSKYGGYLIKEKSCESLSASEGVCDNYYDEMSCASSINELSEISEYCSADKEVYNIISGNIDSSFHEEYVSRCENPGF</sequence>
<evidence type="ECO:0000313" key="2">
    <source>
        <dbReference type="Proteomes" id="UP001628156"/>
    </source>
</evidence>
<gene>
    <name evidence="1" type="ORF">ENUP19_0388G0007</name>
</gene>
<name>A0ABQ0DZH3_9EUKA</name>
<comment type="caution">
    <text evidence="1">The sequence shown here is derived from an EMBL/GenBank/DDBJ whole genome shotgun (WGS) entry which is preliminary data.</text>
</comment>
<dbReference type="Proteomes" id="UP001628156">
    <property type="component" value="Unassembled WGS sequence"/>
</dbReference>
<accession>A0ABQ0DZH3</accession>
<proteinExistence type="predicted"/>
<reference evidence="1 2" key="1">
    <citation type="journal article" date="2019" name="PLoS Negl. Trop. Dis.">
        <title>Whole genome sequencing of Entamoeba nuttalli reveals mammalian host-related molecular signatures and a novel octapeptide-repeat surface protein.</title>
        <authorList>
            <person name="Tanaka M."/>
            <person name="Makiuchi T."/>
            <person name="Komiyama T."/>
            <person name="Shiina T."/>
            <person name="Osaki K."/>
            <person name="Tachibana H."/>
        </authorList>
    </citation>
    <scope>NUCLEOTIDE SEQUENCE [LARGE SCALE GENOMIC DNA]</scope>
    <source>
        <strain evidence="1 2">P19-061405</strain>
    </source>
</reference>
<evidence type="ECO:0000313" key="1">
    <source>
        <dbReference type="EMBL" id="GAB1228255.1"/>
    </source>
</evidence>
<protein>
    <submittedName>
        <fullName evidence="1">Uncharacterized protein</fullName>
    </submittedName>
</protein>